<feature type="chain" id="PRO_5045274397" description="Fibronectin type-III domain-containing protein" evidence="1">
    <location>
        <begin position="16"/>
        <end position="939"/>
    </location>
</feature>
<dbReference type="InterPro" id="IPR013783">
    <property type="entry name" value="Ig-like_fold"/>
</dbReference>
<comment type="caution">
    <text evidence="3">The sequence shown here is derived from an EMBL/GenBank/DDBJ whole genome shotgun (WGS) entry which is preliminary data.</text>
</comment>
<dbReference type="Proteomes" id="UP001501565">
    <property type="component" value="Unassembled WGS sequence"/>
</dbReference>
<organism evidence="3 4">
    <name type="scientific">Litoribacillus peritrichatus</name>
    <dbReference type="NCBI Taxonomy" id="718191"/>
    <lineage>
        <taxon>Bacteria</taxon>
        <taxon>Pseudomonadati</taxon>
        <taxon>Pseudomonadota</taxon>
        <taxon>Gammaproteobacteria</taxon>
        <taxon>Oceanospirillales</taxon>
        <taxon>Oceanospirillaceae</taxon>
        <taxon>Litoribacillus</taxon>
    </lineage>
</organism>
<name>A0ABP7MJ89_9GAMM</name>
<feature type="signal peptide" evidence="1">
    <location>
        <begin position="1"/>
        <end position="15"/>
    </location>
</feature>
<gene>
    <name evidence="3" type="ORF">GCM10022277_20360</name>
</gene>
<keyword evidence="1" id="KW-0732">Signal</keyword>
<sequence>MNFKLGLAMISIALASLTGCSSGGSGGHPEEGGITGTGYTIEGSAQKGPFLIGSTVDVTQLTDQGESTGTSITTKTKDSLGNFSFKMSNTGPTIITVDGYHYNELTGLISDDKLTLRAIYDVSNADEQSANVNILTHLTHDRVLELMEAGLDVVQAVSQAQEEWITDLESIIDSDIDGTFSQFNIYDGSDDADSEANSYLLFTSAVFYQHATNLAEAENANLEAKLAELLNNTANDFGADGEINTDGLIDDLRVAATELDVEAIQTNLENLSRGETGTVIPAADIGELQSQVIILSPAEDATVSGESVVRVSIPTQISNTEFTLLVSGEPVATKDAAQVSQEELDAGQITFNWQPYFWATDNATSRHSLLVQSSVGNSRTNSNLVNVTVFPEAKNALQLSAPANNTSFKNQVDVNLTWQAHDGAQSYTVQLSKDGFLNTISEQTVNGTEATVTDLKLGVYEWRIRATNALNKTGPWSNPLNFAIDPLNTPTNLTSTVNTNETDYDVTLNWSAVDQAQSYDIQIAKDETFIDLALNTNGTTNTITETLTIGEYYARIRTVDQNGLESDWGESSKLEVGTFRTVLGGSGNDQAKKIIRSNQGGYLILASTDSPEVSTNLNGIDDWIIRVDDNGHKVNEHVSIAIGRDRFKDFYESSDGFIYLVGQDWGSSDAILLKLNSNLDHVSELLYKPENITEQFSFDYITKWNNKLTISSSNNTVHQTDMEITNMSSALEIPSLENAEQLNIKELLVTSSNNLLVSGEAYPFGGDPSFGLTNGIYVLNIGSNLNKIYEWNNTGEYFQVWMTSVIETSNNDILISGAGLGLNQILYKAAFTRLDSQGNKINQYSDDNLFYSTANISPSVNSNFFGLFSNAPSSQILAIEFDENFNELNQKYIPEVFNNIYQKQLIRESNGSLTLLYDVDESHNQSRDIIINKVPPIIN</sequence>
<evidence type="ECO:0000256" key="1">
    <source>
        <dbReference type="SAM" id="SignalP"/>
    </source>
</evidence>
<dbReference type="SUPFAM" id="SSF49265">
    <property type="entry name" value="Fibronectin type III"/>
    <property type="match status" value="2"/>
</dbReference>
<evidence type="ECO:0000259" key="2">
    <source>
        <dbReference type="PROSITE" id="PS50853"/>
    </source>
</evidence>
<feature type="domain" description="Fibronectin type-III" evidence="2">
    <location>
        <begin position="489"/>
        <end position="584"/>
    </location>
</feature>
<dbReference type="RefSeq" id="WP_344798201.1">
    <property type="nucleotide sequence ID" value="NZ_BAABBN010000007.1"/>
</dbReference>
<dbReference type="InterPro" id="IPR036116">
    <property type="entry name" value="FN3_sf"/>
</dbReference>
<evidence type="ECO:0000313" key="4">
    <source>
        <dbReference type="Proteomes" id="UP001501565"/>
    </source>
</evidence>
<dbReference type="InterPro" id="IPR003961">
    <property type="entry name" value="FN3_dom"/>
</dbReference>
<protein>
    <recommendedName>
        <fullName evidence="2">Fibronectin type-III domain-containing protein</fullName>
    </recommendedName>
</protein>
<dbReference type="PROSITE" id="PS50853">
    <property type="entry name" value="FN3"/>
    <property type="match status" value="1"/>
</dbReference>
<dbReference type="Gene3D" id="2.60.40.10">
    <property type="entry name" value="Immunoglobulins"/>
    <property type="match status" value="2"/>
</dbReference>
<evidence type="ECO:0000313" key="3">
    <source>
        <dbReference type="EMBL" id="GAA3924457.1"/>
    </source>
</evidence>
<keyword evidence="4" id="KW-1185">Reference proteome</keyword>
<reference evidence="4" key="1">
    <citation type="journal article" date="2019" name="Int. J. Syst. Evol. Microbiol.">
        <title>The Global Catalogue of Microorganisms (GCM) 10K type strain sequencing project: providing services to taxonomists for standard genome sequencing and annotation.</title>
        <authorList>
            <consortium name="The Broad Institute Genomics Platform"/>
            <consortium name="The Broad Institute Genome Sequencing Center for Infectious Disease"/>
            <person name="Wu L."/>
            <person name="Ma J."/>
        </authorList>
    </citation>
    <scope>NUCLEOTIDE SEQUENCE [LARGE SCALE GENOMIC DNA]</scope>
    <source>
        <strain evidence="4">JCM 17551</strain>
    </source>
</reference>
<dbReference type="PROSITE" id="PS51257">
    <property type="entry name" value="PROKAR_LIPOPROTEIN"/>
    <property type="match status" value="1"/>
</dbReference>
<dbReference type="EMBL" id="BAABBN010000007">
    <property type="protein sequence ID" value="GAA3924457.1"/>
    <property type="molecule type" value="Genomic_DNA"/>
</dbReference>
<dbReference type="CDD" id="cd00063">
    <property type="entry name" value="FN3"/>
    <property type="match status" value="1"/>
</dbReference>
<accession>A0ABP7MJ89</accession>
<proteinExistence type="predicted"/>